<accession>A0A0F9M4A6</accession>
<evidence type="ECO:0000313" key="1">
    <source>
        <dbReference type="EMBL" id="KKN00529.1"/>
    </source>
</evidence>
<sequence length="86" mass="9479">MALTREQGNKIKIDGDVMVGFSGSGGDICAEQLAKWAYRRLELWPDLLKVCEELISFCESKERLIADDACPTKAYKLAKAAIAKVS</sequence>
<protein>
    <submittedName>
        <fullName evidence="1">Uncharacterized protein</fullName>
    </submittedName>
</protein>
<reference evidence="1" key="1">
    <citation type="journal article" date="2015" name="Nature">
        <title>Complex archaea that bridge the gap between prokaryotes and eukaryotes.</title>
        <authorList>
            <person name="Spang A."/>
            <person name="Saw J.H."/>
            <person name="Jorgensen S.L."/>
            <person name="Zaremba-Niedzwiedzka K."/>
            <person name="Martijn J."/>
            <person name="Lind A.E."/>
            <person name="van Eijk R."/>
            <person name="Schleper C."/>
            <person name="Guy L."/>
            <person name="Ettema T.J."/>
        </authorList>
    </citation>
    <scope>NUCLEOTIDE SEQUENCE</scope>
</reference>
<dbReference type="EMBL" id="LAZR01005365">
    <property type="protein sequence ID" value="KKN00529.1"/>
    <property type="molecule type" value="Genomic_DNA"/>
</dbReference>
<organism evidence="1">
    <name type="scientific">marine sediment metagenome</name>
    <dbReference type="NCBI Taxonomy" id="412755"/>
    <lineage>
        <taxon>unclassified sequences</taxon>
        <taxon>metagenomes</taxon>
        <taxon>ecological metagenomes</taxon>
    </lineage>
</organism>
<proteinExistence type="predicted"/>
<dbReference type="AlphaFoldDB" id="A0A0F9M4A6"/>
<name>A0A0F9M4A6_9ZZZZ</name>
<comment type="caution">
    <text evidence="1">The sequence shown here is derived from an EMBL/GenBank/DDBJ whole genome shotgun (WGS) entry which is preliminary data.</text>
</comment>
<gene>
    <name evidence="1" type="ORF">LCGC14_1136870</name>
</gene>